<dbReference type="VEuPathDB" id="FungiDB:CJJ07_003797"/>
<proteinExistence type="predicted"/>
<dbReference type="Proteomes" id="UP000230249">
    <property type="component" value="Unassembled WGS sequence"/>
</dbReference>
<dbReference type="EMBL" id="PEKT03000001">
    <property type="protein sequence ID" value="KAK8443346.1"/>
    <property type="molecule type" value="Genomic_DNA"/>
</dbReference>
<dbReference type="STRING" id="498019.A0A2H0ZNM7"/>
<dbReference type="AlphaFoldDB" id="A0A2H0ZNM7"/>
<dbReference type="VEuPathDB" id="FungiDB:B9J08_003853"/>
<evidence type="ECO:0000313" key="2">
    <source>
        <dbReference type="EMBL" id="KAK8443346.1"/>
    </source>
</evidence>
<organism evidence="3">
    <name type="scientific">Candidozyma auris</name>
    <name type="common">Yeast</name>
    <name type="synonym">Candida auris</name>
    <dbReference type="NCBI Taxonomy" id="498019"/>
    <lineage>
        <taxon>Eukaryota</taxon>
        <taxon>Fungi</taxon>
        <taxon>Dikarya</taxon>
        <taxon>Ascomycota</taxon>
        <taxon>Saccharomycotina</taxon>
        <taxon>Pichiomycetes</taxon>
        <taxon>Metschnikowiaceae</taxon>
        <taxon>Candidozyma</taxon>
    </lineage>
</organism>
<keyword evidence="4" id="KW-1185">Reference proteome</keyword>
<dbReference type="VEuPathDB" id="FungiDB:QG37_00742"/>
<gene>
    <name evidence="3" type="ORF">B9J08_003853</name>
    <name evidence="2" type="ORF">B9J08_01711</name>
</gene>
<evidence type="ECO:0000256" key="1">
    <source>
        <dbReference type="SAM" id="MobiDB-lite"/>
    </source>
</evidence>
<dbReference type="VEuPathDB" id="FungiDB:CJI97_003926"/>
<protein>
    <submittedName>
        <fullName evidence="3">Uncharacterized protein</fullName>
    </submittedName>
</protein>
<dbReference type="OMA" id="ETMRYGM"/>
<sequence>MMMYEGDSRRCRRCKRKRMDDEPPEVQQYKTCAKCRIIERTKKKSRKPLAEETMRYGMRQFQEQNQNANFIHDDVFTADQLLSDIQANRDAGVVNPSKQSYNAQFSVYKQPNAASSGYNQQAYGQQGLNQSIGAASPTYNYPQNYSYNGQQGMSPGYPGASVDSSAYQSPSMGNASPYINNPVAIASAATGGMMPTMAGSNVGMPTNGKNLQHAAPTSTATAAQIAAAAINRPDVGQPMGFKSQQQYYRYYQQKQGDRNKTAGPSSCELCSQPLDLEDNVSAVYRLCNSCYSNPYSRPHVYSDFNDFLLAMGNDQSDGTLTYISELASYLVESLNSNKPITSEQQFRKTMLDSFRSIYLDPLLAALAPAKLSQVSNNITELNNTVPIVSKVSQQNHYLLTPPIKQKFATADNSITVELLFITETNLIIIKKVSKKAASEFDDAFVTGLDEKMRVKGLTFEDDPSKVYNALGLTIDFESFARSFKNLEKSVASIRSKEISAKVNPEATTNGTSERKTDEEHGHSEKEDNESDNAQSAGSEESHKDESEQDKKKEANGAEDSEIPAERKEVDPTFKA</sequence>
<accession>A0A2H0ZNM7</accession>
<feature type="region of interest" description="Disordered" evidence="1">
    <location>
        <begin position="501"/>
        <end position="575"/>
    </location>
</feature>
<evidence type="ECO:0000313" key="4">
    <source>
        <dbReference type="Proteomes" id="UP000230249"/>
    </source>
</evidence>
<comment type="caution">
    <text evidence="3">The sequence shown here is derived from an EMBL/GenBank/DDBJ whole genome shotgun (WGS) entry which is preliminary data.</text>
</comment>
<dbReference type="EMBL" id="PEKT02000007">
    <property type="protein sequence ID" value="PIS52239.1"/>
    <property type="molecule type" value="Genomic_DNA"/>
</dbReference>
<name>A0A2H0ZNM7_CANAR</name>
<reference evidence="3 4" key="1">
    <citation type="journal article" date="2017" name="Clin. Infect. Dis.">
        <title>Simultaneous emergence of multidrug-resistant Candida auris on 3 continents confirmed by whole-genome sequencing and epidemiological analyses.</title>
        <authorList>
            <person name="Lockhart S.R."/>
            <person name="Etienne K.A."/>
            <person name="Vallabhaneni S."/>
            <person name="Farooqi J."/>
            <person name="Chowdhary A."/>
            <person name="Govender N.P."/>
            <person name="Colombo A.L."/>
            <person name="Calvo B."/>
            <person name="Cuomo C.A."/>
            <person name="Desjardins C.A."/>
            <person name="Berkow E.L."/>
            <person name="Castanheira M."/>
            <person name="Magobo R.E."/>
            <person name="Jabeen K."/>
            <person name="Asghar R.J."/>
            <person name="Meis J.F."/>
            <person name="Jackson B."/>
            <person name="Chiller T."/>
            <person name="Litvintseva A.P."/>
        </authorList>
    </citation>
    <scope>NUCLEOTIDE SEQUENCE [LARGE SCALE GENOMIC DNA]</scope>
    <source>
        <strain evidence="3 4">B8441</strain>
    </source>
</reference>
<evidence type="ECO:0000313" key="3">
    <source>
        <dbReference type="EMBL" id="PIS52239.1"/>
    </source>
</evidence>
<feature type="compositionally biased region" description="Basic and acidic residues" evidence="1">
    <location>
        <begin position="563"/>
        <end position="575"/>
    </location>
</feature>
<reference evidence="2 4" key="3">
    <citation type="journal article" date="2018" name="Nat. Commun.">
        <title>Genomic insights into multidrug-resistance, mating and virulence in Candida auris and related emerging species.</title>
        <authorList>
            <person name="Munoz J.F."/>
            <person name="Gade L."/>
            <person name="Chow N.A."/>
            <person name="Loparev V.N."/>
            <person name="Juieng P."/>
            <person name="Berkow E.L."/>
            <person name="Farrer R.A."/>
            <person name="Litvintseva A.P."/>
            <person name="Cuomo C.A."/>
        </authorList>
    </citation>
    <scope>GENOME REANNOTATION</scope>
    <source>
        <strain evidence="2 4">B8441</strain>
    </source>
</reference>
<reference evidence="2" key="4">
    <citation type="submission" date="2024-03" db="EMBL/GenBank/DDBJ databases">
        <title>Improved genome assembly of Candida auris strain B8441 and annotation of B11205.</title>
        <authorList>
            <person name="Cauldron N.C."/>
            <person name="Shea T."/>
            <person name="Cuomo C.A."/>
        </authorList>
    </citation>
    <scope>NUCLEOTIDE SEQUENCE</scope>
    <source>
        <strain evidence="2">B8441</strain>
    </source>
</reference>
<dbReference type="VEuPathDB" id="FungiDB:CJI96_0002384"/>
<dbReference type="VEuPathDB" id="FungiDB:CJJ09_000254"/>
<feature type="compositionally biased region" description="Basic and acidic residues" evidence="1">
    <location>
        <begin position="539"/>
        <end position="555"/>
    </location>
</feature>
<feature type="compositionally biased region" description="Basic and acidic residues" evidence="1">
    <location>
        <begin position="512"/>
        <end position="525"/>
    </location>
</feature>
<reference evidence="3" key="2">
    <citation type="submission" date="2017-11" db="EMBL/GenBank/DDBJ databases">
        <title>Candida auris genome assembly and annotation.</title>
        <authorList>
            <person name="Munoz J.F."/>
            <person name="Gade L.G."/>
            <person name="Chow N.A."/>
            <person name="Litvintseva A.P."/>
            <person name="Loparev V.N."/>
            <person name="Cuomo C.A."/>
        </authorList>
    </citation>
    <scope>NUCLEOTIDE SEQUENCE</scope>
    <source>
        <strain evidence="3">B8441</strain>
    </source>
</reference>